<dbReference type="GO" id="GO:0006355">
    <property type="term" value="P:regulation of DNA-templated transcription"/>
    <property type="evidence" value="ECO:0007669"/>
    <property type="project" value="TreeGrafter"/>
</dbReference>
<dbReference type="EnsemblPlants" id="Kaladp0092s0109.1.v1.1">
    <property type="protein sequence ID" value="Kaladp0092s0109.1.v1.1"/>
    <property type="gene ID" value="Kaladp0092s0109.v1.1"/>
</dbReference>
<proteinExistence type="inferred from homology"/>
<dbReference type="InterPro" id="IPR028307">
    <property type="entry name" value="Lin-54_fam"/>
</dbReference>
<feature type="region of interest" description="Disordered" evidence="4">
    <location>
        <begin position="1"/>
        <end position="41"/>
    </location>
</feature>
<dbReference type="AlphaFoldDB" id="A0A7N0UZQ5"/>
<keyword evidence="3" id="KW-0539">Nucleus</keyword>
<dbReference type="SMART" id="SM01114">
    <property type="entry name" value="CXC"/>
    <property type="match status" value="2"/>
</dbReference>
<evidence type="ECO:0000256" key="3">
    <source>
        <dbReference type="ARBA" id="ARBA00023242"/>
    </source>
</evidence>
<dbReference type="Pfam" id="PF03638">
    <property type="entry name" value="TCR"/>
    <property type="match status" value="2"/>
</dbReference>
<dbReference type="GO" id="GO:0005634">
    <property type="term" value="C:nucleus"/>
    <property type="evidence" value="ECO:0007669"/>
    <property type="project" value="UniProtKB-SubCell"/>
</dbReference>
<dbReference type="EnsemblPlants" id="Kaladp0092s0109.9.v1.1">
    <property type="protein sequence ID" value="Kaladp0092s0109.9.v1.1"/>
    <property type="gene ID" value="Kaladp0092s0109.v1.1"/>
</dbReference>
<evidence type="ECO:0000259" key="5">
    <source>
        <dbReference type="PROSITE" id="PS51634"/>
    </source>
</evidence>
<evidence type="ECO:0000256" key="1">
    <source>
        <dbReference type="ARBA" id="ARBA00004123"/>
    </source>
</evidence>
<protein>
    <recommendedName>
        <fullName evidence="5">CRC domain-containing protein</fullName>
    </recommendedName>
</protein>
<evidence type="ECO:0000313" key="7">
    <source>
        <dbReference type="Proteomes" id="UP000594263"/>
    </source>
</evidence>
<dbReference type="PANTHER" id="PTHR12446">
    <property type="entry name" value="TESMIN/TSO1-RELATED"/>
    <property type="match status" value="1"/>
</dbReference>
<accession>A0A7N0UZQ5</accession>
<dbReference type="Proteomes" id="UP000594263">
    <property type="component" value="Unplaced"/>
</dbReference>
<evidence type="ECO:0000256" key="4">
    <source>
        <dbReference type="SAM" id="MobiDB-lite"/>
    </source>
</evidence>
<keyword evidence="7" id="KW-1185">Reference proteome</keyword>
<dbReference type="PANTHER" id="PTHR12446:SF34">
    <property type="entry name" value="PROTEIN LIN-54 HOMOLOG"/>
    <property type="match status" value="1"/>
</dbReference>
<dbReference type="InterPro" id="IPR033467">
    <property type="entry name" value="Tesmin/TSO1-like_CXC"/>
</dbReference>
<dbReference type="Gramene" id="Kaladp0092s0109.1.v1.1">
    <property type="protein sequence ID" value="Kaladp0092s0109.1.v1.1"/>
    <property type="gene ID" value="Kaladp0092s0109.v1.1"/>
</dbReference>
<evidence type="ECO:0000313" key="6">
    <source>
        <dbReference type="EnsemblPlants" id="Kaladp0092s0109.9.v1.1"/>
    </source>
</evidence>
<feature type="compositionally biased region" description="Acidic residues" evidence="4">
    <location>
        <begin position="13"/>
        <end position="22"/>
    </location>
</feature>
<feature type="compositionally biased region" description="Basic and acidic residues" evidence="4">
    <location>
        <begin position="23"/>
        <end position="41"/>
    </location>
</feature>
<comment type="similarity">
    <text evidence="2">Belongs to the lin-54 family.</text>
</comment>
<comment type="subcellular location">
    <subcellularLocation>
        <location evidence="1">Nucleus</location>
    </subcellularLocation>
</comment>
<organism evidence="6 7">
    <name type="scientific">Kalanchoe fedtschenkoi</name>
    <name type="common">Lavender scallops</name>
    <name type="synonym">South American air plant</name>
    <dbReference type="NCBI Taxonomy" id="63787"/>
    <lineage>
        <taxon>Eukaryota</taxon>
        <taxon>Viridiplantae</taxon>
        <taxon>Streptophyta</taxon>
        <taxon>Embryophyta</taxon>
        <taxon>Tracheophyta</taxon>
        <taxon>Spermatophyta</taxon>
        <taxon>Magnoliopsida</taxon>
        <taxon>eudicotyledons</taxon>
        <taxon>Gunneridae</taxon>
        <taxon>Pentapetalae</taxon>
        <taxon>Saxifragales</taxon>
        <taxon>Crassulaceae</taxon>
        <taxon>Kalanchoe</taxon>
    </lineage>
</organism>
<dbReference type="PROSITE" id="PS51634">
    <property type="entry name" value="CRC"/>
    <property type="match status" value="1"/>
</dbReference>
<evidence type="ECO:0000256" key="2">
    <source>
        <dbReference type="ARBA" id="ARBA00007267"/>
    </source>
</evidence>
<name>A0A7N0UZQ5_KALFE</name>
<sequence>MLTKVSSENAAAETDENADDPILEERNGVDGDELTKERGESLKDAEQLFEADFPGFTIDDDFPGWSSTSNTDQVGTTDVVSSTNSWDYNLPGVSLCQSGLIGGSMSDNLYAQGMMSQQYEMEDSGSGYQQQALNISLCEPGHFDSDLPRSGNFSRNLHFLLPSTSPYGVQLPNTNFLNNINSAALETITPNRDPPGRLSVQLPNIYVDVVVGQTSALATNITPAELLLSPSSAYNNHRRSFSSSNINVEEIRCKCKKSECLKLYCDCFALGMFCGTSCACINCWNKSDYEDSIQTARDQIQVRNPHAFESRVNKTRGCNCKRSKCVKNYCECYQANAGCCQGCHCHGCTNPYGSRPG</sequence>
<dbReference type="InterPro" id="IPR005172">
    <property type="entry name" value="CRC"/>
</dbReference>
<feature type="domain" description="CRC" evidence="5">
    <location>
        <begin position="249"/>
        <end position="353"/>
    </location>
</feature>
<dbReference type="Gramene" id="Kaladp0092s0109.9.v1.1">
    <property type="protein sequence ID" value="Kaladp0092s0109.9.v1.1"/>
    <property type="gene ID" value="Kaladp0092s0109.v1.1"/>
</dbReference>
<reference evidence="6" key="1">
    <citation type="submission" date="2021-01" db="UniProtKB">
        <authorList>
            <consortium name="EnsemblPlants"/>
        </authorList>
    </citation>
    <scope>IDENTIFICATION</scope>
</reference>